<protein>
    <submittedName>
        <fullName evidence="1">Uncharacterized protein</fullName>
    </submittedName>
</protein>
<gene>
    <name evidence="1" type="ORF">CURHAP_LOCUS42756</name>
</gene>
<dbReference type="Gene3D" id="3.80.10.10">
    <property type="entry name" value="Ribonuclease Inhibitor"/>
    <property type="match status" value="1"/>
</dbReference>
<dbReference type="AlphaFoldDB" id="A0A6J5VD70"/>
<dbReference type="PANTHER" id="PTHR16083">
    <property type="entry name" value="LEUCINE RICH REPEAT CONTAINING PROTEIN"/>
    <property type="match status" value="1"/>
</dbReference>
<dbReference type="Proteomes" id="UP000507222">
    <property type="component" value="Unassembled WGS sequence"/>
</dbReference>
<dbReference type="SUPFAM" id="SSF52047">
    <property type="entry name" value="RNI-like"/>
    <property type="match status" value="1"/>
</dbReference>
<evidence type="ECO:0000313" key="2">
    <source>
        <dbReference type="Proteomes" id="UP000507222"/>
    </source>
</evidence>
<dbReference type="PANTHER" id="PTHR16083:SF25">
    <property type="entry name" value="C-JID DOMAIN-CONTAINING PROTEIN"/>
    <property type="match status" value="1"/>
</dbReference>
<proteinExistence type="predicted"/>
<organism evidence="1 2">
    <name type="scientific">Prunus armeniaca</name>
    <name type="common">Apricot</name>
    <name type="synonym">Armeniaca vulgaris</name>
    <dbReference type="NCBI Taxonomy" id="36596"/>
    <lineage>
        <taxon>Eukaryota</taxon>
        <taxon>Viridiplantae</taxon>
        <taxon>Streptophyta</taxon>
        <taxon>Embryophyta</taxon>
        <taxon>Tracheophyta</taxon>
        <taxon>Spermatophyta</taxon>
        <taxon>Magnoliopsida</taxon>
        <taxon>eudicotyledons</taxon>
        <taxon>Gunneridae</taxon>
        <taxon>Pentapetalae</taxon>
        <taxon>rosids</taxon>
        <taxon>fabids</taxon>
        <taxon>Rosales</taxon>
        <taxon>Rosaceae</taxon>
        <taxon>Amygdaloideae</taxon>
        <taxon>Amygdaleae</taxon>
        <taxon>Prunus</taxon>
    </lineage>
</organism>
<dbReference type="InterPro" id="IPR032675">
    <property type="entry name" value="LRR_dom_sf"/>
</dbReference>
<dbReference type="EMBL" id="CAEKDK010000007">
    <property type="protein sequence ID" value="CAB4286093.1"/>
    <property type="molecule type" value="Genomic_DNA"/>
</dbReference>
<accession>A0A6J5VD70</accession>
<evidence type="ECO:0000313" key="1">
    <source>
        <dbReference type="EMBL" id="CAB4286093.1"/>
    </source>
</evidence>
<reference evidence="1 2" key="1">
    <citation type="submission" date="2020-05" db="EMBL/GenBank/DDBJ databases">
        <authorList>
            <person name="Campoy J."/>
            <person name="Schneeberger K."/>
            <person name="Spophaly S."/>
        </authorList>
    </citation>
    <scope>NUCLEOTIDE SEQUENCE [LARGE SCALE GENOMIC DNA]</scope>
    <source>
        <strain evidence="1">PruArmRojPasFocal</strain>
    </source>
</reference>
<name>A0A6J5VD70_PRUAR</name>
<sequence>MDGKIGQVGGNSSTLKKLPSSVGNLTALELLRLDGSAIEELPSSIGNLTVLKKLYLRGCENLANMPQSIYGLQNLGLIDLSRCPKLVTLPNNLISEGLSNAESLPLEVRTNANNPRDGDFMRHGEIKCVNLRELNLRGCKRLVEILVQLPASVAMIDMTDCISLERFSTLSKILEDEDMQGISNMDLSNCHRLCDNLGLDLSKMAKFLLNQMKRSERIIVTLLDSGSEVPEWFTFGDDFDDYDESEFDYVDVDGRSFRNYKLHIEIPWTSVLENTKLIRSICLEERQGKVMKLDPEREQIYDLCLHFNVLMLKTYLESGPKGVFIPKSTANRHQTRGPNWSYGGLRHIATVRSYRSHD</sequence>